<dbReference type="InterPro" id="IPR016037">
    <property type="entry name" value="DHQ_synth_AroB"/>
</dbReference>
<keyword evidence="17 19" id="KW-0456">Lyase</keyword>
<keyword evidence="14 19" id="KW-0862">Zinc</keyword>
<evidence type="ECO:0000256" key="4">
    <source>
        <dbReference type="ARBA" id="ARBA00003485"/>
    </source>
</evidence>
<dbReference type="GO" id="GO:0008652">
    <property type="term" value="P:amino acid biosynthetic process"/>
    <property type="evidence" value="ECO:0007669"/>
    <property type="project" value="UniProtKB-KW"/>
</dbReference>
<dbReference type="GO" id="GO:0009073">
    <property type="term" value="P:aromatic amino acid family biosynthetic process"/>
    <property type="evidence" value="ECO:0007669"/>
    <property type="project" value="UniProtKB-KW"/>
</dbReference>
<keyword evidence="11 19" id="KW-0028">Amino-acid biosynthesis</keyword>
<dbReference type="eggNOG" id="COG0337">
    <property type="taxonomic scope" value="Bacteria"/>
</dbReference>
<reference evidence="22 23" key="1">
    <citation type="journal article" date="2014" name="Antonie Van Leeuwenhoek">
        <title>Hyphomonas beringensis sp. nov. and Hyphomonas chukchiensis sp. nov., isolated from surface seawater of the Bering Sea and Chukchi Sea.</title>
        <authorList>
            <person name="Li C."/>
            <person name="Lai Q."/>
            <person name="Li G."/>
            <person name="Dong C."/>
            <person name="Wang J."/>
            <person name="Liao Y."/>
            <person name="Shao Z."/>
        </authorList>
    </citation>
    <scope>NUCLEOTIDE SEQUENCE [LARGE SCALE GENOMIC DNA]</scope>
    <source>
        <strain evidence="22 23">22II1-22F38</strain>
    </source>
</reference>
<dbReference type="Gene3D" id="1.20.1090.10">
    <property type="entry name" value="Dehydroquinate synthase-like - alpha domain"/>
    <property type="match status" value="1"/>
</dbReference>
<evidence type="ECO:0000256" key="16">
    <source>
        <dbReference type="ARBA" id="ARBA00023141"/>
    </source>
</evidence>
<dbReference type="EC" id="4.2.3.4" evidence="8 19"/>
<evidence type="ECO:0000256" key="14">
    <source>
        <dbReference type="ARBA" id="ARBA00022833"/>
    </source>
</evidence>
<evidence type="ECO:0000259" key="21">
    <source>
        <dbReference type="Pfam" id="PF24621"/>
    </source>
</evidence>
<evidence type="ECO:0000256" key="13">
    <source>
        <dbReference type="ARBA" id="ARBA00022741"/>
    </source>
</evidence>
<dbReference type="Gene3D" id="3.40.50.1970">
    <property type="match status" value="1"/>
</dbReference>
<dbReference type="OrthoDB" id="9806583at2"/>
<feature type="binding site" evidence="19">
    <location>
        <position position="163"/>
    </location>
    <ligand>
        <name>NAD(+)</name>
        <dbReference type="ChEBI" id="CHEBI:57540"/>
    </ligand>
</feature>
<dbReference type="InterPro" id="IPR050071">
    <property type="entry name" value="Dehydroquinate_synthase"/>
</dbReference>
<evidence type="ECO:0000256" key="1">
    <source>
        <dbReference type="ARBA" id="ARBA00001393"/>
    </source>
</evidence>
<evidence type="ECO:0000256" key="2">
    <source>
        <dbReference type="ARBA" id="ARBA00001911"/>
    </source>
</evidence>
<feature type="domain" description="3-dehydroquinate synthase C-terminal" evidence="21">
    <location>
        <begin position="193"/>
        <end position="342"/>
    </location>
</feature>
<feature type="binding site" evidence="19">
    <location>
        <position position="154"/>
    </location>
    <ligand>
        <name>NAD(+)</name>
        <dbReference type="ChEBI" id="CHEBI:57540"/>
    </ligand>
</feature>
<dbReference type="Pfam" id="PF24621">
    <property type="entry name" value="DHQS_C"/>
    <property type="match status" value="1"/>
</dbReference>
<dbReference type="GO" id="GO:0046872">
    <property type="term" value="F:metal ion binding"/>
    <property type="evidence" value="ECO:0007669"/>
    <property type="project" value="UniProtKB-KW"/>
</dbReference>
<evidence type="ECO:0000256" key="12">
    <source>
        <dbReference type="ARBA" id="ARBA00022723"/>
    </source>
</evidence>
<dbReference type="InterPro" id="IPR030960">
    <property type="entry name" value="DHQS/DOIS_N"/>
</dbReference>
<comment type="subcellular location">
    <subcellularLocation>
        <location evidence="5 19">Cytoplasm</location>
    </subcellularLocation>
</comment>
<dbReference type="PANTHER" id="PTHR43622:SF7">
    <property type="entry name" value="3-DEHYDROQUINATE SYNTHASE, CHLOROPLASTIC"/>
    <property type="match status" value="1"/>
</dbReference>
<keyword evidence="18 19" id="KW-0170">Cobalt</keyword>
<comment type="caution">
    <text evidence="19">Lacks conserved residue(s) required for the propagation of feature annotation.</text>
</comment>
<evidence type="ECO:0000256" key="3">
    <source>
        <dbReference type="ARBA" id="ARBA00001947"/>
    </source>
</evidence>
<dbReference type="GO" id="GO:0009423">
    <property type="term" value="P:chorismate biosynthetic process"/>
    <property type="evidence" value="ECO:0007669"/>
    <property type="project" value="UniProtKB-UniRule"/>
</dbReference>
<evidence type="ECO:0000256" key="18">
    <source>
        <dbReference type="ARBA" id="ARBA00023285"/>
    </source>
</evidence>
<dbReference type="EMBL" id="AWFH01000006">
    <property type="protein sequence ID" value="KCZ63504.1"/>
    <property type="molecule type" value="Genomic_DNA"/>
</dbReference>
<feature type="binding site" evidence="19">
    <location>
        <begin position="117"/>
        <end position="121"/>
    </location>
    <ligand>
        <name>NAD(+)</name>
        <dbReference type="ChEBI" id="CHEBI:57540"/>
    </ligand>
</feature>
<evidence type="ECO:0000256" key="8">
    <source>
        <dbReference type="ARBA" id="ARBA00013031"/>
    </source>
</evidence>
<dbReference type="HAMAP" id="MF_00110">
    <property type="entry name" value="DHQ_synthase"/>
    <property type="match status" value="1"/>
</dbReference>
<comment type="function">
    <text evidence="4 19">Catalyzes the conversion of 3-deoxy-D-arabino-heptulosonate 7-phosphate (DAHP) to dehydroquinate (DHQ).</text>
</comment>
<evidence type="ECO:0000256" key="17">
    <source>
        <dbReference type="ARBA" id="ARBA00023239"/>
    </source>
</evidence>
<dbReference type="Pfam" id="PF01761">
    <property type="entry name" value="DHQ_synthase"/>
    <property type="match status" value="1"/>
</dbReference>
<accession>A0A059E6F8</accession>
<sequence>MDAEVTTTLSPLDTVTVDLADRSYDILVGHGALDHLGERLTPMLKQPRVFVLTDETVERIHRHRLDEALAPTGVTTIWKSLLPGEKTKSFSNLEDILDWLLESSADRGDVLIALGGGVIGDITGLAASLMKRGMKFVQVPTTLLAQVDSSVGGKTAVNTPRGKNMIGAFYQPQLVIADTALLETLPARELRAGYAEIVKYGLINDPEFFAWLEANGEAVLALEAEAITHAVATSCRAKAAIVAEDERETGARALLNLGHTFGHALEAANGYAPDLLHGEAVAIGMALAFRFGASRGLTPQTDADRVTAHLKATGLQYAIPGRQGGPYTAARLVELMQQDKKASGGRVPLILARGIGQSYIHKDADLSLVEAFLSNELLET</sequence>
<comment type="caution">
    <text evidence="22">The sequence shown here is derived from an EMBL/GenBank/DDBJ whole genome shotgun (WGS) entry which is preliminary data.</text>
</comment>
<dbReference type="STRING" id="1280948.HY36_14510"/>
<evidence type="ECO:0000256" key="7">
    <source>
        <dbReference type="ARBA" id="ARBA00005412"/>
    </source>
</evidence>
<dbReference type="PANTHER" id="PTHR43622">
    <property type="entry name" value="3-DEHYDROQUINATE SYNTHASE"/>
    <property type="match status" value="1"/>
</dbReference>
<dbReference type="GO" id="GO:0005737">
    <property type="term" value="C:cytoplasm"/>
    <property type="evidence" value="ECO:0007669"/>
    <property type="project" value="UniProtKB-SubCell"/>
</dbReference>
<evidence type="ECO:0000256" key="6">
    <source>
        <dbReference type="ARBA" id="ARBA00004661"/>
    </source>
</evidence>
<organism evidence="22 23">
    <name type="scientific">Hyphomonas atlantica</name>
    <dbReference type="NCBI Taxonomy" id="1280948"/>
    <lineage>
        <taxon>Bacteria</taxon>
        <taxon>Pseudomonadati</taxon>
        <taxon>Pseudomonadota</taxon>
        <taxon>Alphaproteobacteria</taxon>
        <taxon>Hyphomonadales</taxon>
        <taxon>Hyphomonadaceae</taxon>
        <taxon>Hyphomonas</taxon>
    </lineage>
</organism>
<dbReference type="FunFam" id="3.40.50.1970:FF:000007">
    <property type="entry name" value="Pentafunctional AROM polypeptide"/>
    <property type="match status" value="1"/>
</dbReference>
<feature type="binding site" evidence="19">
    <location>
        <position position="259"/>
    </location>
    <ligand>
        <name>Zn(2+)</name>
        <dbReference type="ChEBI" id="CHEBI:29105"/>
    </ligand>
</feature>
<comment type="cofactor">
    <cofactor evidence="19">
        <name>Co(2+)</name>
        <dbReference type="ChEBI" id="CHEBI:48828"/>
    </cofactor>
    <cofactor evidence="19">
        <name>Zn(2+)</name>
        <dbReference type="ChEBI" id="CHEBI:29105"/>
    </cofactor>
    <text evidence="19">Binds 1 divalent metal cation per subunit. Can use either Co(2+) or Zn(2+).</text>
</comment>
<evidence type="ECO:0000256" key="5">
    <source>
        <dbReference type="ARBA" id="ARBA00004496"/>
    </source>
</evidence>
<keyword evidence="16 19" id="KW-0057">Aromatic amino acid biosynthesis</keyword>
<feature type="domain" description="3-dehydroquinate synthase N-terminal" evidence="20">
    <location>
        <begin position="83"/>
        <end position="191"/>
    </location>
</feature>
<dbReference type="InterPro" id="IPR056179">
    <property type="entry name" value="DHQS_C"/>
</dbReference>
<proteinExistence type="inferred from homology"/>
<feature type="binding site" evidence="19">
    <location>
        <begin position="141"/>
        <end position="142"/>
    </location>
    <ligand>
        <name>NAD(+)</name>
        <dbReference type="ChEBI" id="CHEBI:57540"/>
    </ligand>
</feature>
<evidence type="ECO:0000256" key="15">
    <source>
        <dbReference type="ARBA" id="ARBA00023027"/>
    </source>
</evidence>
<keyword evidence="10 19" id="KW-0963">Cytoplasm</keyword>
<comment type="cofactor">
    <cofactor evidence="3">
        <name>Zn(2+)</name>
        <dbReference type="ChEBI" id="CHEBI:29105"/>
    </cofactor>
</comment>
<dbReference type="UniPathway" id="UPA00053">
    <property type="reaction ID" value="UER00085"/>
</dbReference>
<evidence type="ECO:0000256" key="10">
    <source>
        <dbReference type="ARBA" id="ARBA00022490"/>
    </source>
</evidence>
<comment type="catalytic activity">
    <reaction evidence="1 19">
        <text>7-phospho-2-dehydro-3-deoxy-D-arabino-heptonate = 3-dehydroquinate + phosphate</text>
        <dbReference type="Rhea" id="RHEA:21968"/>
        <dbReference type="ChEBI" id="CHEBI:32364"/>
        <dbReference type="ChEBI" id="CHEBI:43474"/>
        <dbReference type="ChEBI" id="CHEBI:58394"/>
        <dbReference type="EC" id="4.2.3.4"/>
    </reaction>
</comment>
<dbReference type="GO" id="GO:0000166">
    <property type="term" value="F:nucleotide binding"/>
    <property type="evidence" value="ECO:0007669"/>
    <property type="project" value="UniProtKB-KW"/>
</dbReference>
<dbReference type="PIRSF" id="PIRSF001455">
    <property type="entry name" value="DHQ_synth"/>
    <property type="match status" value="1"/>
</dbReference>
<dbReference type="InterPro" id="IPR030963">
    <property type="entry name" value="DHQ_synth_fam"/>
</dbReference>
<dbReference type="Proteomes" id="UP000024547">
    <property type="component" value="Unassembled WGS sequence"/>
</dbReference>
<gene>
    <name evidence="19" type="primary">aroB</name>
    <name evidence="22" type="ORF">HY36_14510</name>
</gene>
<name>A0A059E6F8_9PROT</name>
<keyword evidence="23" id="KW-1185">Reference proteome</keyword>
<dbReference type="PATRIC" id="fig|1280948.3.peg.1138"/>
<dbReference type="SUPFAM" id="SSF56796">
    <property type="entry name" value="Dehydroquinate synthase-like"/>
    <property type="match status" value="1"/>
</dbReference>
<protein>
    <recommendedName>
        <fullName evidence="9 19">3-dehydroquinate synthase</fullName>
        <shortName evidence="19">DHQS</shortName>
        <ecNumber evidence="8 19">4.2.3.4</ecNumber>
    </recommendedName>
</protein>
<feature type="binding site" evidence="19">
    <location>
        <position position="277"/>
    </location>
    <ligand>
        <name>Zn(2+)</name>
        <dbReference type="ChEBI" id="CHEBI:29105"/>
    </ligand>
</feature>
<comment type="cofactor">
    <cofactor evidence="2 19">
        <name>NAD(+)</name>
        <dbReference type="ChEBI" id="CHEBI:57540"/>
    </cofactor>
</comment>
<keyword evidence="12 19" id="KW-0479">Metal-binding</keyword>
<feature type="binding site" evidence="19">
    <location>
        <position position="196"/>
    </location>
    <ligand>
        <name>Zn(2+)</name>
        <dbReference type="ChEBI" id="CHEBI:29105"/>
    </ligand>
</feature>
<evidence type="ECO:0000256" key="19">
    <source>
        <dbReference type="HAMAP-Rule" id="MF_00110"/>
    </source>
</evidence>
<dbReference type="GO" id="GO:0003856">
    <property type="term" value="F:3-dehydroquinate synthase activity"/>
    <property type="evidence" value="ECO:0007669"/>
    <property type="project" value="UniProtKB-UniRule"/>
</dbReference>
<evidence type="ECO:0000313" key="22">
    <source>
        <dbReference type="EMBL" id="KCZ63504.1"/>
    </source>
</evidence>
<dbReference type="CDD" id="cd08195">
    <property type="entry name" value="DHQS"/>
    <property type="match status" value="1"/>
</dbReference>
<evidence type="ECO:0000256" key="11">
    <source>
        <dbReference type="ARBA" id="ARBA00022605"/>
    </source>
</evidence>
<comment type="similarity">
    <text evidence="7 19">Belongs to the sugar phosphate cyclases superfamily. Dehydroquinate synthase family.</text>
</comment>
<dbReference type="AlphaFoldDB" id="A0A059E6F8"/>
<evidence type="ECO:0000259" key="20">
    <source>
        <dbReference type="Pfam" id="PF01761"/>
    </source>
</evidence>
<keyword evidence="13 19" id="KW-0547">Nucleotide-binding</keyword>
<dbReference type="NCBIfam" id="TIGR01357">
    <property type="entry name" value="aroB"/>
    <property type="match status" value="1"/>
</dbReference>
<evidence type="ECO:0000313" key="23">
    <source>
        <dbReference type="Proteomes" id="UP000024547"/>
    </source>
</evidence>
<evidence type="ECO:0000256" key="9">
    <source>
        <dbReference type="ARBA" id="ARBA00017684"/>
    </source>
</evidence>
<comment type="pathway">
    <text evidence="6 19">Metabolic intermediate biosynthesis; chorismate biosynthesis; chorismate from D-erythrose 4-phosphate and phosphoenolpyruvate: step 2/7.</text>
</comment>
<keyword evidence="15 19" id="KW-0520">NAD</keyword>